<dbReference type="FunFam" id="1.10.287.130:FF:000004">
    <property type="entry name" value="Ethylene receptor 1"/>
    <property type="match status" value="1"/>
</dbReference>
<dbReference type="Pfam" id="PF00512">
    <property type="entry name" value="HisKA"/>
    <property type="match status" value="1"/>
</dbReference>
<evidence type="ECO:0000256" key="14">
    <source>
        <dbReference type="ARBA" id="ARBA00074306"/>
    </source>
</evidence>
<name>A0A926WHU7_9NOST</name>
<dbReference type="SMART" id="SM00448">
    <property type="entry name" value="REC"/>
    <property type="match status" value="1"/>
</dbReference>
<evidence type="ECO:0000256" key="16">
    <source>
        <dbReference type="SAM" id="Coils"/>
    </source>
</evidence>
<dbReference type="Pfam" id="PF08447">
    <property type="entry name" value="PAS_3"/>
    <property type="match status" value="3"/>
</dbReference>
<evidence type="ECO:0000256" key="7">
    <source>
        <dbReference type="ARBA" id="ARBA00022692"/>
    </source>
</evidence>
<evidence type="ECO:0000256" key="3">
    <source>
        <dbReference type="ARBA" id="ARBA00006402"/>
    </source>
</evidence>
<dbReference type="Gene3D" id="2.10.70.100">
    <property type="match status" value="3"/>
</dbReference>
<comment type="similarity">
    <text evidence="3">In the N-terminal section; belongs to the phytochrome family.</text>
</comment>
<reference evidence="23" key="1">
    <citation type="journal article" date="2020" name="ISME J.">
        <title>Comparative genomics reveals insights into cyanobacterial evolution and habitat adaptation.</title>
        <authorList>
            <person name="Chen M.Y."/>
            <person name="Teng W.K."/>
            <person name="Zhao L."/>
            <person name="Hu C.X."/>
            <person name="Zhou Y.K."/>
            <person name="Han B.P."/>
            <person name="Song L.R."/>
            <person name="Shu W.S."/>
        </authorList>
    </citation>
    <scope>NUCLEOTIDE SEQUENCE [LARGE SCALE GENOMIC DNA]</scope>
    <source>
        <strain evidence="23">FACHB-251</strain>
    </source>
</reference>
<evidence type="ECO:0000256" key="10">
    <source>
        <dbReference type="ARBA" id="ARBA00022840"/>
    </source>
</evidence>
<dbReference type="PANTHER" id="PTHR43304:SF1">
    <property type="entry name" value="PAC DOMAIN-CONTAINING PROTEIN"/>
    <property type="match status" value="1"/>
</dbReference>
<dbReference type="CDD" id="cd00130">
    <property type="entry name" value="PAS"/>
    <property type="match status" value="6"/>
</dbReference>
<dbReference type="Pfam" id="PF13185">
    <property type="entry name" value="GAF_2"/>
    <property type="match status" value="1"/>
</dbReference>
<feature type="domain" description="PAC" evidence="21">
    <location>
        <begin position="231"/>
        <end position="283"/>
    </location>
</feature>
<dbReference type="PROSITE" id="PS50110">
    <property type="entry name" value="RESPONSE_REGULATORY"/>
    <property type="match status" value="1"/>
</dbReference>
<feature type="coiled-coil region" evidence="16">
    <location>
        <begin position="693"/>
        <end position="720"/>
    </location>
</feature>
<dbReference type="GO" id="GO:0016020">
    <property type="term" value="C:membrane"/>
    <property type="evidence" value="ECO:0007669"/>
    <property type="project" value="UniProtKB-SubCell"/>
</dbReference>
<dbReference type="InterPro" id="IPR000014">
    <property type="entry name" value="PAS"/>
</dbReference>
<dbReference type="InterPro" id="IPR013655">
    <property type="entry name" value="PAS_fold_3"/>
</dbReference>
<evidence type="ECO:0000259" key="20">
    <source>
        <dbReference type="PROSITE" id="PS50112"/>
    </source>
</evidence>
<evidence type="ECO:0000256" key="5">
    <source>
        <dbReference type="ARBA" id="ARBA00022553"/>
    </source>
</evidence>
<dbReference type="Gene3D" id="1.10.287.130">
    <property type="match status" value="1"/>
</dbReference>
<feature type="region of interest" description="Disordered" evidence="17">
    <location>
        <begin position="1"/>
        <end position="24"/>
    </location>
</feature>
<dbReference type="InterPro" id="IPR029016">
    <property type="entry name" value="GAF-like_dom_sf"/>
</dbReference>
<evidence type="ECO:0000313" key="22">
    <source>
        <dbReference type="EMBL" id="MBD2293428.1"/>
    </source>
</evidence>
<dbReference type="EMBL" id="JACJQU010000003">
    <property type="protein sequence ID" value="MBD2293428.1"/>
    <property type="molecule type" value="Genomic_DNA"/>
</dbReference>
<organism evidence="22 23">
    <name type="scientific">Anabaena sphaerica FACHB-251</name>
    <dbReference type="NCBI Taxonomy" id="2692883"/>
    <lineage>
        <taxon>Bacteria</taxon>
        <taxon>Bacillati</taxon>
        <taxon>Cyanobacteriota</taxon>
        <taxon>Cyanophyceae</taxon>
        <taxon>Nostocales</taxon>
        <taxon>Nostocaceae</taxon>
        <taxon>Anabaena</taxon>
    </lineage>
</organism>
<dbReference type="Gene3D" id="3.40.50.2300">
    <property type="match status" value="1"/>
</dbReference>
<evidence type="ECO:0000256" key="1">
    <source>
        <dbReference type="ARBA" id="ARBA00000085"/>
    </source>
</evidence>
<dbReference type="InterPro" id="IPR003594">
    <property type="entry name" value="HATPase_dom"/>
</dbReference>
<keyword evidence="10" id="KW-0067">ATP-binding</keyword>
<sequence length="1607" mass="180815">MSEVNAAISNHPSASATENLEPVPLSESEERFRLVLEASPDGFIILRSIRYDAPGEIADFQIEYTNSVAAISVNRTPEELLGQYLLQLFPDCQTSGIFARYVKVAETGISETFETFSDSKYLTGWFRNVVVKLNDGIVVSFSNITDRKQAELALLQQEQHFKIALQTAKLGSWEHDLTTGVLTCSAQCKAHFGLPPDAEFTHETLFAALHPDDRPLVQAAIERSIAERIDYEVEERCYHPDGSLHSLIVRGQLVYDSKGTPVRLVGVTLDISERKQFEQSLQAADQRIFNILESITDAFVAFDRDWRYTYINQEAARMLGRSPQELLGQRWQEAFTEVDPQNSVIAQQFEQAMADQTTVRFEAFSLVINRWLDISLFPSPDGLAMYFRDISDFYDELRLRKRAEQRRDVQYAITRILAEAKTFVEATPAILQTLCENLGWQLGAIWKIDSHLPLLRCINYWQVANVDMQEFVEATEQITFAQGIGLPGRVWASRQPHWISELSQDSNFPRMRLASQVGLQSGLGFPILLGDEIVAVIECFSQHVQEPDEDLLDMIAAIGSQIGQFMERKQTETALQESQELFQSFMNHSPVAAFIKDESGRYVYVNAKVERLIKRGQSDLIGKTDFELLPATTAQQFHTNDMTVLTSGQPIQILEIIQHEDGEDSYYMSVKFPFRNAAGQQLLAGVALDVSEQQAALRDRIRAEEELRQREAELRLITNAVPVLISFIDAQQRYRFSNQKYEEWFGNPTTEVYGKYMWEVLGEAAYATIRPYVEQVLAGQEASFESKLLYKGAGTRFVRGTYVPRFDQQGKVEGFVALVSDITQPKQAEETLRQSEERLRIAQQAANAGVWDWDIVTNQVTWSDEYYLLYGLERGTIQPSYEHWLFSIVEQDRDLVDQATRKALANSTDLNVEFRILHPIRGERWLTAIGQTFYDDNGQSQRMTGIALDITKRKRAEEALRESEAFNREILESSRDCIKVLDLEGSLLYMSPGGQTLLGIDDITPFIRSSWVNFWPEIDHSAAQAALNNAITVGVGTFQGYCLTLAGEPKYLDVKVTPIRSADGQVERLLCISRDITERKQIEQVLRQNEQQARLAIKIGRLGTWRYNHHTDIVELDERMREIWGEPDDAEELPLPSLTKRIHPDDRERIAIAIAAAFAPGSSGTYEMDYRIIWDDGTDRWISANGQVQFEGEGQSRRAMDFFGTALDITDRKQAEQEREHLLERERAAREQAETANRIKDEFLAVLSHELRSPLNPILGWSRLLQKAKLDEPKTKQALATIERNAQLQAELIEDLLDVSRILQGKLSLTSSPINLASTIKAALETVRLAAEAKSIRIKTNLDAEIGSVLGDSTRLQQVMWNLLSNAVKFTPAGGRVEVQLSQIDTQAQITVSDTGKGIAPDFLPYVFDYFRQADSTSTRKFGGLGLGLAIVRHLVDLHGGTIQAESRGEGMGAIFTLKLPLMPFVPIVNEDSQLSEASLSLHGIQVLVVDDDADARDFVAFLLEQEGARVITAASAFEALTALTQSPPDILLSDIGMPEMDGYMLMRQIRALPPAQGGQIPAIALTAYAGELDEKQALKVGFQKHISKPISLDNLLKAIINLIGLK</sequence>
<dbReference type="SUPFAM" id="SSF55874">
    <property type="entry name" value="ATPase domain of HSP90 chaperone/DNA topoisomerase II/histidine kinase"/>
    <property type="match status" value="1"/>
</dbReference>
<dbReference type="InterPro" id="IPR005467">
    <property type="entry name" value="His_kinase_dom"/>
</dbReference>
<keyword evidence="12" id="KW-0902">Two-component regulatory system</keyword>
<evidence type="ECO:0000256" key="17">
    <source>
        <dbReference type="SAM" id="MobiDB-lite"/>
    </source>
</evidence>
<dbReference type="SMART" id="SM00091">
    <property type="entry name" value="PAS"/>
    <property type="match status" value="8"/>
</dbReference>
<feature type="domain" description="PAS" evidence="20">
    <location>
        <begin position="284"/>
        <end position="356"/>
    </location>
</feature>
<comment type="catalytic activity">
    <reaction evidence="1">
        <text>ATP + protein L-histidine = ADP + protein N-phospho-L-histidine.</text>
        <dbReference type="EC" id="2.7.13.3"/>
    </reaction>
</comment>
<evidence type="ECO:0000256" key="13">
    <source>
        <dbReference type="ARBA" id="ARBA00023136"/>
    </source>
</evidence>
<evidence type="ECO:0000313" key="23">
    <source>
        <dbReference type="Proteomes" id="UP000662185"/>
    </source>
</evidence>
<dbReference type="RefSeq" id="WP_206754711.1">
    <property type="nucleotide sequence ID" value="NZ_JACJQU010000003.1"/>
</dbReference>
<gene>
    <name evidence="22" type="ORF">H6G06_07985</name>
</gene>
<evidence type="ECO:0000259" key="19">
    <source>
        <dbReference type="PROSITE" id="PS50110"/>
    </source>
</evidence>
<dbReference type="InterPro" id="IPR003661">
    <property type="entry name" value="HisK_dim/P_dom"/>
</dbReference>
<dbReference type="SMART" id="SM00086">
    <property type="entry name" value="PAC"/>
    <property type="match status" value="5"/>
</dbReference>
<dbReference type="Pfam" id="PF00072">
    <property type="entry name" value="Response_reg"/>
    <property type="match status" value="1"/>
</dbReference>
<dbReference type="SUPFAM" id="SSF47384">
    <property type="entry name" value="Homodimeric domain of signal transducing histidine kinase"/>
    <property type="match status" value="1"/>
</dbReference>
<evidence type="ECO:0000259" key="21">
    <source>
        <dbReference type="PROSITE" id="PS50113"/>
    </source>
</evidence>
<dbReference type="PRINTS" id="PR00344">
    <property type="entry name" value="BCTRLSENSOR"/>
</dbReference>
<evidence type="ECO:0000256" key="15">
    <source>
        <dbReference type="PROSITE-ProRule" id="PRU00169"/>
    </source>
</evidence>
<feature type="domain" description="PAS" evidence="20">
    <location>
        <begin position="963"/>
        <end position="1000"/>
    </location>
</feature>
<dbReference type="Pfam" id="PF08448">
    <property type="entry name" value="PAS_4"/>
    <property type="match status" value="4"/>
</dbReference>
<evidence type="ECO:0000256" key="4">
    <source>
        <dbReference type="ARBA" id="ARBA00012438"/>
    </source>
</evidence>
<dbReference type="SMART" id="SM00388">
    <property type="entry name" value="HisKA"/>
    <property type="match status" value="1"/>
</dbReference>
<dbReference type="InterPro" id="IPR011006">
    <property type="entry name" value="CheY-like_superfamily"/>
</dbReference>
<dbReference type="Pfam" id="PF02518">
    <property type="entry name" value="HATPase_c"/>
    <property type="match status" value="1"/>
</dbReference>
<evidence type="ECO:0000256" key="12">
    <source>
        <dbReference type="ARBA" id="ARBA00023012"/>
    </source>
</evidence>
<dbReference type="CDD" id="cd16922">
    <property type="entry name" value="HATPase_EvgS-ArcB-TorS-like"/>
    <property type="match status" value="1"/>
</dbReference>
<dbReference type="SUPFAM" id="SSF55785">
    <property type="entry name" value="PYP-like sensor domain (PAS domain)"/>
    <property type="match status" value="8"/>
</dbReference>
<dbReference type="InterPro" id="IPR001789">
    <property type="entry name" value="Sig_transdc_resp-reg_receiver"/>
</dbReference>
<keyword evidence="7" id="KW-0812">Transmembrane</keyword>
<dbReference type="InterPro" id="IPR000700">
    <property type="entry name" value="PAS-assoc_C"/>
</dbReference>
<feature type="domain" description="PAS" evidence="20">
    <location>
        <begin position="157"/>
        <end position="228"/>
    </location>
</feature>
<dbReference type="EC" id="2.7.13.3" evidence="4"/>
<comment type="caution">
    <text evidence="22">The sequence shown here is derived from an EMBL/GenBank/DDBJ whole genome shotgun (WGS) entry which is preliminary data.</text>
</comment>
<evidence type="ECO:0000256" key="11">
    <source>
        <dbReference type="ARBA" id="ARBA00022989"/>
    </source>
</evidence>
<feature type="domain" description="PAC" evidence="21">
    <location>
        <begin position="1036"/>
        <end position="1088"/>
    </location>
</feature>
<dbReference type="InterPro" id="IPR004358">
    <property type="entry name" value="Sig_transdc_His_kin-like_C"/>
</dbReference>
<dbReference type="Gene3D" id="3.30.450.40">
    <property type="match status" value="1"/>
</dbReference>
<evidence type="ECO:0000256" key="8">
    <source>
        <dbReference type="ARBA" id="ARBA00022741"/>
    </source>
</evidence>
<dbReference type="PROSITE" id="PS50112">
    <property type="entry name" value="PAS"/>
    <property type="match status" value="5"/>
</dbReference>
<keyword evidence="11" id="KW-1133">Transmembrane helix</keyword>
<dbReference type="InterPro" id="IPR036890">
    <property type="entry name" value="HATPase_C_sf"/>
</dbReference>
<dbReference type="SUPFAM" id="SSF52172">
    <property type="entry name" value="CheY-like"/>
    <property type="match status" value="1"/>
</dbReference>
<keyword evidence="23" id="KW-1185">Reference proteome</keyword>
<dbReference type="InterPro" id="IPR036097">
    <property type="entry name" value="HisK_dim/P_sf"/>
</dbReference>
<feature type="domain" description="PAC" evidence="21">
    <location>
        <begin position="910"/>
        <end position="962"/>
    </location>
</feature>
<dbReference type="InterPro" id="IPR013656">
    <property type="entry name" value="PAS_4"/>
</dbReference>
<keyword evidence="13" id="KW-0472">Membrane</keyword>
<dbReference type="GO" id="GO:0000155">
    <property type="term" value="F:phosphorelay sensor kinase activity"/>
    <property type="evidence" value="ECO:0007669"/>
    <property type="project" value="InterPro"/>
</dbReference>
<evidence type="ECO:0000256" key="9">
    <source>
        <dbReference type="ARBA" id="ARBA00022777"/>
    </source>
</evidence>
<feature type="domain" description="PAC" evidence="21">
    <location>
        <begin position="1166"/>
        <end position="1221"/>
    </location>
</feature>
<dbReference type="FunFam" id="3.30.565.10:FF:000010">
    <property type="entry name" value="Sensor histidine kinase RcsC"/>
    <property type="match status" value="1"/>
</dbReference>
<dbReference type="CDD" id="cd17580">
    <property type="entry name" value="REC_2_DhkD-like"/>
    <property type="match status" value="1"/>
</dbReference>
<dbReference type="SMART" id="SM00065">
    <property type="entry name" value="GAF"/>
    <property type="match status" value="1"/>
</dbReference>
<dbReference type="CDD" id="cd00082">
    <property type="entry name" value="HisKA"/>
    <property type="match status" value="1"/>
</dbReference>
<dbReference type="PROSITE" id="PS50109">
    <property type="entry name" value="HIS_KIN"/>
    <property type="match status" value="1"/>
</dbReference>
<dbReference type="GO" id="GO:0005524">
    <property type="term" value="F:ATP binding"/>
    <property type="evidence" value="ECO:0007669"/>
    <property type="project" value="UniProtKB-KW"/>
</dbReference>
<protein>
    <recommendedName>
        <fullName evidence="14">Circadian input-output histidine kinase CikA</fullName>
        <ecNumber evidence="4">2.7.13.3</ecNumber>
    </recommendedName>
</protein>
<feature type="domain" description="Histidine kinase" evidence="18">
    <location>
        <begin position="1246"/>
        <end position="1464"/>
    </location>
</feature>
<evidence type="ECO:0000256" key="6">
    <source>
        <dbReference type="ARBA" id="ARBA00022679"/>
    </source>
</evidence>
<keyword evidence="6" id="KW-0808">Transferase</keyword>
<keyword evidence="16" id="KW-0175">Coiled coil</keyword>
<keyword evidence="9" id="KW-0418">Kinase</keyword>
<feature type="domain" description="Response regulatory" evidence="19">
    <location>
        <begin position="1486"/>
        <end position="1604"/>
    </location>
</feature>
<dbReference type="PROSITE" id="PS50113">
    <property type="entry name" value="PAC"/>
    <property type="match status" value="5"/>
</dbReference>
<dbReference type="Proteomes" id="UP000662185">
    <property type="component" value="Unassembled WGS sequence"/>
</dbReference>
<dbReference type="InterPro" id="IPR003018">
    <property type="entry name" value="GAF"/>
</dbReference>
<dbReference type="Gene3D" id="3.30.565.10">
    <property type="entry name" value="Histidine kinase-like ATPase, C-terminal domain"/>
    <property type="match status" value="1"/>
</dbReference>
<comment type="subcellular location">
    <subcellularLocation>
        <location evidence="2">Membrane</location>
    </subcellularLocation>
</comment>
<dbReference type="InterPro" id="IPR035965">
    <property type="entry name" value="PAS-like_dom_sf"/>
</dbReference>
<evidence type="ECO:0000256" key="2">
    <source>
        <dbReference type="ARBA" id="ARBA00004370"/>
    </source>
</evidence>
<dbReference type="SUPFAM" id="SSF55781">
    <property type="entry name" value="GAF domain-like"/>
    <property type="match status" value="1"/>
</dbReference>
<dbReference type="NCBIfam" id="TIGR00229">
    <property type="entry name" value="sensory_box"/>
    <property type="match status" value="7"/>
</dbReference>
<keyword evidence="8" id="KW-0547">Nucleotide-binding</keyword>
<feature type="domain" description="PAC" evidence="21">
    <location>
        <begin position="782"/>
        <end position="834"/>
    </location>
</feature>
<accession>A0A926WHU7</accession>
<feature type="domain" description="PAS" evidence="20">
    <location>
        <begin position="710"/>
        <end position="780"/>
    </location>
</feature>
<feature type="compositionally biased region" description="Polar residues" evidence="17">
    <location>
        <begin position="7"/>
        <end position="18"/>
    </location>
</feature>
<feature type="modified residue" description="4-aspartylphosphate" evidence="15">
    <location>
        <position position="1535"/>
    </location>
</feature>
<dbReference type="InterPro" id="IPR001610">
    <property type="entry name" value="PAC"/>
</dbReference>
<feature type="domain" description="PAS" evidence="20">
    <location>
        <begin position="578"/>
        <end position="660"/>
    </location>
</feature>
<dbReference type="PANTHER" id="PTHR43304">
    <property type="entry name" value="PHYTOCHROME-LIKE PROTEIN CPH1"/>
    <property type="match status" value="1"/>
</dbReference>
<dbReference type="InterPro" id="IPR052162">
    <property type="entry name" value="Sensor_kinase/Photoreceptor"/>
</dbReference>
<evidence type="ECO:0000259" key="18">
    <source>
        <dbReference type="PROSITE" id="PS50109"/>
    </source>
</evidence>
<dbReference type="Gene3D" id="3.30.450.20">
    <property type="entry name" value="PAS domain"/>
    <property type="match status" value="8"/>
</dbReference>
<dbReference type="SMART" id="SM00387">
    <property type="entry name" value="HATPase_c"/>
    <property type="match status" value="1"/>
</dbReference>
<proteinExistence type="inferred from homology"/>
<keyword evidence="5 15" id="KW-0597">Phosphoprotein</keyword>